<dbReference type="Pfam" id="PF00753">
    <property type="entry name" value="Lactamase_B"/>
    <property type="match status" value="1"/>
</dbReference>
<dbReference type="GO" id="GO:0046872">
    <property type="term" value="F:metal ion binding"/>
    <property type="evidence" value="ECO:0007669"/>
    <property type="project" value="UniProtKB-KW"/>
</dbReference>
<dbReference type="EMBL" id="CP139487">
    <property type="protein sequence ID" value="WPU64088.1"/>
    <property type="molecule type" value="Genomic_DNA"/>
</dbReference>
<dbReference type="Gene3D" id="3.30.1050.10">
    <property type="entry name" value="SCP2 sterol-binding domain"/>
    <property type="match status" value="1"/>
</dbReference>
<dbReference type="Pfam" id="PF14863">
    <property type="entry name" value="Alkyl_sulf_dimr"/>
    <property type="match status" value="1"/>
</dbReference>
<keyword evidence="4" id="KW-0862">Zinc</keyword>
<dbReference type="SUPFAM" id="SSF55718">
    <property type="entry name" value="SCP-like"/>
    <property type="match status" value="1"/>
</dbReference>
<dbReference type="InterPro" id="IPR036527">
    <property type="entry name" value="SCP2_sterol-bd_dom_sf"/>
</dbReference>
<comment type="similarity">
    <text evidence="5">Belongs to the metallo-beta-lactamase superfamily. Type III sulfatase family.</text>
</comment>
<comment type="cofactor">
    <cofactor evidence="1">
        <name>Zn(2+)</name>
        <dbReference type="ChEBI" id="CHEBI:29105"/>
    </cofactor>
</comment>
<evidence type="ECO:0000256" key="5">
    <source>
        <dbReference type="ARBA" id="ARBA00033751"/>
    </source>
</evidence>
<evidence type="ECO:0000256" key="6">
    <source>
        <dbReference type="ARBA" id="ARBA00066568"/>
    </source>
</evidence>
<keyword evidence="9" id="KW-0732">Signal</keyword>
<dbReference type="InterPro" id="IPR052195">
    <property type="entry name" value="Bact_Alkyl/Aryl-Sulfatase"/>
</dbReference>
<dbReference type="SMART" id="SM00849">
    <property type="entry name" value="Lactamase_B"/>
    <property type="match status" value="1"/>
</dbReference>
<evidence type="ECO:0000256" key="2">
    <source>
        <dbReference type="ARBA" id="ARBA00022723"/>
    </source>
</evidence>
<keyword evidence="3" id="KW-0378">Hydrolase</keyword>
<dbReference type="Proteomes" id="UP001324634">
    <property type="component" value="Chromosome"/>
</dbReference>
<reference evidence="11 12" key="1">
    <citation type="submission" date="2023-11" db="EMBL/GenBank/DDBJ databases">
        <title>Peredibacter starrii A3.12.</title>
        <authorList>
            <person name="Mitchell R.J."/>
        </authorList>
    </citation>
    <scope>NUCLEOTIDE SEQUENCE [LARGE SCALE GENOMIC DNA]</scope>
    <source>
        <strain evidence="11 12">A3.12</strain>
    </source>
</reference>
<evidence type="ECO:0000313" key="11">
    <source>
        <dbReference type="EMBL" id="WPU64088.1"/>
    </source>
</evidence>
<evidence type="ECO:0000313" key="12">
    <source>
        <dbReference type="Proteomes" id="UP001324634"/>
    </source>
</evidence>
<dbReference type="CDD" id="cd07710">
    <property type="entry name" value="arylsulfatase_Sdsa1-like_MBL-fold"/>
    <property type="match status" value="1"/>
</dbReference>
<dbReference type="Pfam" id="PF14864">
    <property type="entry name" value="Alkyl_sulf_C"/>
    <property type="match status" value="1"/>
</dbReference>
<dbReference type="InterPro" id="IPR036866">
    <property type="entry name" value="RibonucZ/Hydroxyglut_hydro"/>
</dbReference>
<gene>
    <name evidence="11" type="ORF">SOO65_15450</name>
</gene>
<evidence type="ECO:0000256" key="8">
    <source>
        <dbReference type="ARBA" id="ARBA00075789"/>
    </source>
</evidence>
<evidence type="ECO:0000256" key="9">
    <source>
        <dbReference type="SAM" id="SignalP"/>
    </source>
</evidence>
<evidence type="ECO:0000256" key="7">
    <source>
        <dbReference type="ARBA" id="ARBA00068034"/>
    </source>
</evidence>
<feature type="signal peptide" evidence="9">
    <location>
        <begin position="1"/>
        <end position="22"/>
    </location>
</feature>
<name>A0AAX4HLN7_9BACT</name>
<accession>A0AAX4HLN7</accession>
<sequence>MKLKQIQVASLAVLLAAPYVTAATTKKTTSTKKTTTSSIEAGKVTAKTKEKNAAVLKELNFNDNESFDFATRGLVATLPDTKIIDQTGRVVSSGDYYIFTQNKSAPDTVNPSLWRQSQLTSQHGLYKVADKIYQFRGYDIANMTFIEGSSGWIVIDTTAAAEVAAAGLKLLNEKVAKKPVSALIITHSHADHFGGMSGVLTAEQVKSGKIPIIAPEGFMEESISENLYAGNAMGRRARYSYGDGLEKDPKGLVGTGLGPGLAQGNIGILPPNKFITKSGEKMTIDGVDIEFQMAPGTEAPAEMLMFFPQMKALHLAEDATYNMHNLYTLRGAKVRSPLVWANALNSTLEMFGDRAEVAMASHHWPTFGKDKIRDFVTKQRDMYKFINDQTLRMANMGYDAEEIAEKLKLPEPLAKEFYNRGYYGSLSHNVKATYQYYLGFFNGNPATLNQHPRTVAAKKYVEAMGGADKVISLGRKAFDKGDYRWSAELLNHVVYANPENKKAKDLLASTYEQLGFQAESATWRGFYLMGANELRNGIKVGAIPLVGSTSALPAKMVVDYAATLLDPQESAGKSKRIGLELTDTKERYTLTLGNSVLFLGKPQKEERLDSTYTMTSADFGKLLTGMTRGSDLAENGSIKITGETGALDEIAGMLTRPDPMFPLVTPVKDKSQFPSTMEAQEEK</sequence>
<dbReference type="SUPFAM" id="SSF56281">
    <property type="entry name" value="Metallo-hydrolase/oxidoreductase"/>
    <property type="match status" value="1"/>
</dbReference>
<keyword evidence="12" id="KW-1185">Reference proteome</keyword>
<protein>
    <recommendedName>
        <fullName evidence="7">Linear primary-alkylsulfatase</fullName>
        <ecNumber evidence="6">3.1.6.21</ecNumber>
    </recommendedName>
    <alternativeName>
        <fullName evidence="8">Type III linear primary-alkylsulfatase</fullName>
    </alternativeName>
</protein>
<evidence type="ECO:0000256" key="1">
    <source>
        <dbReference type="ARBA" id="ARBA00001947"/>
    </source>
</evidence>
<proteinExistence type="inferred from homology"/>
<dbReference type="GO" id="GO:0018741">
    <property type="term" value="F:linear primary-alkylsulfatase activity"/>
    <property type="evidence" value="ECO:0007669"/>
    <property type="project" value="UniProtKB-EC"/>
</dbReference>
<dbReference type="InterPro" id="IPR044097">
    <property type="entry name" value="Bds1/SdsA1_MBL-fold"/>
</dbReference>
<dbReference type="FunFam" id="3.60.15.30:FF:000001">
    <property type="entry name" value="Alkyl/aryl-sulfatase BDS1"/>
    <property type="match status" value="1"/>
</dbReference>
<evidence type="ECO:0000256" key="4">
    <source>
        <dbReference type="ARBA" id="ARBA00022833"/>
    </source>
</evidence>
<evidence type="ECO:0000259" key="10">
    <source>
        <dbReference type="SMART" id="SM00849"/>
    </source>
</evidence>
<feature type="domain" description="Metallo-beta-lactamase" evidence="10">
    <location>
        <begin position="140"/>
        <end position="362"/>
    </location>
</feature>
<dbReference type="PANTHER" id="PTHR43223">
    <property type="entry name" value="ALKYL/ARYL-SULFATASE"/>
    <property type="match status" value="1"/>
</dbReference>
<feature type="chain" id="PRO_5043757984" description="Linear primary-alkylsulfatase" evidence="9">
    <location>
        <begin position="23"/>
        <end position="683"/>
    </location>
</feature>
<dbReference type="InterPro" id="IPR029229">
    <property type="entry name" value="Alkyl_sulf_C"/>
</dbReference>
<dbReference type="GO" id="GO:0018909">
    <property type="term" value="P:dodecyl sulfate metabolic process"/>
    <property type="evidence" value="ECO:0007669"/>
    <property type="project" value="InterPro"/>
</dbReference>
<organism evidence="11 12">
    <name type="scientific">Peredibacter starrii</name>
    <dbReference type="NCBI Taxonomy" id="28202"/>
    <lineage>
        <taxon>Bacteria</taxon>
        <taxon>Pseudomonadati</taxon>
        <taxon>Bdellovibrionota</taxon>
        <taxon>Bacteriovoracia</taxon>
        <taxon>Bacteriovoracales</taxon>
        <taxon>Bacteriovoracaceae</taxon>
        <taxon>Peredibacter</taxon>
    </lineage>
</organism>
<dbReference type="InterPro" id="IPR029228">
    <property type="entry name" value="Alkyl_sulf_dimr"/>
</dbReference>
<dbReference type="EC" id="3.1.6.21" evidence="6"/>
<dbReference type="Gene3D" id="3.60.15.30">
    <property type="entry name" value="Metallo-beta-lactamase domain"/>
    <property type="match status" value="1"/>
</dbReference>
<dbReference type="InterPro" id="IPR001279">
    <property type="entry name" value="Metallo-B-lactamas"/>
</dbReference>
<dbReference type="Gene3D" id="1.25.40.880">
    <property type="entry name" value="Alkyl sulfatase, dimerisation domain"/>
    <property type="match status" value="1"/>
</dbReference>
<dbReference type="GO" id="GO:0046983">
    <property type="term" value="F:protein dimerization activity"/>
    <property type="evidence" value="ECO:0007669"/>
    <property type="project" value="InterPro"/>
</dbReference>
<dbReference type="FunFam" id="1.25.40.880:FF:000001">
    <property type="entry name" value="SDS hydrolase SdsA1"/>
    <property type="match status" value="1"/>
</dbReference>
<evidence type="ECO:0000256" key="3">
    <source>
        <dbReference type="ARBA" id="ARBA00022801"/>
    </source>
</evidence>
<dbReference type="KEGG" id="psti:SOO65_15450"/>
<keyword evidence="2" id="KW-0479">Metal-binding</keyword>
<dbReference type="RefSeq" id="WP_321392170.1">
    <property type="nucleotide sequence ID" value="NZ_CP139487.1"/>
</dbReference>
<dbReference type="PANTHER" id="PTHR43223:SF1">
    <property type="entry name" value="ALKYL_ARYL-SULFATASE BDS1"/>
    <property type="match status" value="1"/>
</dbReference>
<dbReference type="InterPro" id="IPR038536">
    <property type="entry name" value="Alkyl/aryl-sulf_dimr_sf"/>
</dbReference>
<dbReference type="AlphaFoldDB" id="A0AAX4HLN7"/>